<dbReference type="Pfam" id="PF18050">
    <property type="entry name" value="Cyclophil_like2"/>
    <property type="match status" value="1"/>
</dbReference>
<organism evidence="2 3">
    <name type="scientific">Fusobacterium ulcerans</name>
    <dbReference type="NCBI Taxonomy" id="861"/>
    <lineage>
        <taxon>Bacteria</taxon>
        <taxon>Fusobacteriati</taxon>
        <taxon>Fusobacteriota</taxon>
        <taxon>Fusobacteriia</taxon>
        <taxon>Fusobacteriales</taxon>
        <taxon>Fusobacteriaceae</taxon>
        <taxon>Fusobacterium</taxon>
    </lineage>
</organism>
<dbReference type="GeneID" id="78454834"/>
<accession>A0AAX2J7T9</accession>
<dbReference type="KEGG" id="ful:C4N20_08430"/>
<evidence type="ECO:0000313" key="2">
    <source>
        <dbReference type="EMBL" id="SQI99718.1"/>
    </source>
</evidence>
<dbReference type="Gene3D" id="2.40.100.20">
    <property type="match status" value="1"/>
</dbReference>
<name>A0AAX2J7T9_9FUSO</name>
<evidence type="ECO:0000313" key="3">
    <source>
        <dbReference type="Proteomes" id="UP000249008"/>
    </source>
</evidence>
<dbReference type="EMBL" id="LS483487">
    <property type="protein sequence ID" value="SQI99718.1"/>
    <property type="molecule type" value="Genomic_DNA"/>
</dbReference>
<reference evidence="2 3" key="1">
    <citation type="submission" date="2018-06" db="EMBL/GenBank/DDBJ databases">
        <authorList>
            <consortium name="Pathogen Informatics"/>
            <person name="Doyle S."/>
        </authorList>
    </citation>
    <scope>NUCLEOTIDE SEQUENCE [LARGE SCALE GENOMIC DNA]</scope>
    <source>
        <strain evidence="2 3">NCTC12112</strain>
    </source>
</reference>
<dbReference type="SUPFAM" id="SSF50891">
    <property type="entry name" value="Cyclophilin-like"/>
    <property type="match status" value="1"/>
</dbReference>
<dbReference type="InterPro" id="IPR029000">
    <property type="entry name" value="Cyclophilin-like_dom_sf"/>
</dbReference>
<dbReference type="AlphaFoldDB" id="A0AAX2J7T9"/>
<feature type="domain" description="Cyclophilin-like" evidence="1">
    <location>
        <begin position="30"/>
        <end position="138"/>
    </location>
</feature>
<sequence length="141" mass="15905">MSMEMLLMGIMVFFSITAFGEIEAERIKFSFEGKEIVVLLRDNSAAKSLLEQLPLTLKFENYGGTEKISYPPEKLDISKAPNNCTPSAGDLTYYAPWGNLAFFHKDYRNSDGLVPLGRIETGIENLQEINENFSVTVERIK</sequence>
<dbReference type="Proteomes" id="UP000249008">
    <property type="component" value="Chromosome 1"/>
</dbReference>
<dbReference type="RefSeq" id="WP_005979005.1">
    <property type="nucleotide sequence ID" value="NZ_CABKNW010000004.1"/>
</dbReference>
<proteinExistence type="predicted"/>
<dbReference type="InterPro" id="IPR041183">
    <property type="entry name" value="Cyclophilin-like"/>
</dbReference>
<evidence type="ECO:0000259" key="1">
    <source>
        <dbReference type="Pfam" id="PF18050"/>
    </source>
</evidence>
<protein>
    <submittedName>
        <fullName evidence="2">Uncharacterized conserved protein</fullName>
    </submittedName>
</protein>
<gene>
    <name evidence="2" type="ORF">NCTC12112_00236</name>
</gene>